<dbReference type="EMBL" id="OIVN01006383">
    <property type="protein sequence ID" value="SPD32008.1"/>
    <property type="molecule type" value="Genomic_DNA"/>
</dbReference>
<gene>
    <name evidence="2" type="ORF">FSB_LOCUS59890</name>
</gene>
<sequence>MVQTEATGIFLRFPTPIAHISSTSPKIASTGGSSRIQELLKGSFHLRHSGFVEAREVNGFQTFWRDNVRDGGEADVIGLRIGADVAEPLLGDDKATGWEREKMGEKGKEERGESRRKWEKKEKRRRDGEKGREKSVQ</sequence>
<dbReference type="AlphaFoldDB" id="A0A2N9J598"/>
<proteinExistence type="predicted"/>
<protein>
    <submittedName>
        <fullName evidence="2">Uncharacterized protein</fullName>
    </submittedName>
</protein>
<evidence type="ECO:0000313" key="2">
    <source>
        <dbReference type="EMBL" id="SPD32008.1"/>
    </source>
</evidence>
<feature type="region of interest" description="Disordered" evidence="1">
    <location>
        <begin position="90"/>
        <end position="137"/>
    </location>
</feature>
<name>A0A2N9J598_FAGSY</name>
<feature type="compositionally biased region" description="Basic and acidic residues" evidence="1">
    <location>
        <begin position="91"/>
        <end position="137"/>
    </location>
</feature>
<evidence type="ECO:0000256" key="1">
    <source>
        <dbReference type="SAM" id="MobiDB-lite"/>
    </source>
</evidence>
<organism evidence="2">
    <name type="scientific">Fagus sylvatica</name>
    <name type="common">Beechnut</name>
    <dbReference type="NCBI Taxonomy" id="28930"/>
    <lineage>
        <taxon>Eukaryota</taxon>
        <taxon>Viridiplantae</taxon>
        <taxon>Streptophyta</taxon>
        <taxon>Embryophyta</taxon>
        <taxon>Tracheophyta</taxon>
        <taxon>Spermatophyta</taxon>
        <taxon>Magnoliopsida</taxon>
        <taxon>eudicotyledons</taxon>
        <taxon>Gunneridae</taxon>
        <taxon>Pentapetalae</taxon>
        <taxon>rosids</taxon>
        <taxon>fabids</taxon>
        <taxon>Fagales</taxon>
        <taxon>Fagaceae</taxon>
        <taxon>Fagus</taxon>
    </lineage>
</organism>
<reference evidence="2" key="1">
    <citation type="submission" date="2018-02" db="EMBL/GenBank/DDBJ databases">
        <authorList>
            <person name="Cohen D.B."/>
            <person name="Kent A.D."/>
        </authorList>
    </citation>
    <scope>NUCLEOTIDE SEQUENCE</scope>
</reference>
<accession>A0A2N9J598</accession>